<protein>
    <submittedName>
        <fullName evidence="3">L-seryl-tRNA(Sec) kinase</fullName>
    </submittedName>
</protein>
<feature type="transmembrane region" description="Helical" evidence="2">
    <location>
        <begin position="6"/>
        <end position="32"/>
    </location>
</feature>
<evidence type="ECO:0000256" key="2">
    <source>
        <dbReference type="SAM" id="Phobius"/>
    </source>
</evidence>
<keyword evidence="4" id="KW-1185">Reference proteome</keyword>
<dbReference type="AlphaFoldDB" id="A0AAD9LKR4"/>
<evidence type="ECO:0000313" key="3">
    <source>
        <dbReference type="EMBL" id="KAK1939382.1"/>
    </source>
</evidence>
<name>A0AAD9LKR4_9STRA</name>
<dbReference type="SUPFAM" id="SSF52540">
    <property type="entry name" value="P-loop containing nucleoside triphosphate hydrolases"/>
    <property type="match status" value="1"/>
</dbReference>
<dbReference type="InterPro" id="IPR052648">
    <property type="entry name" value="Ser-tRNA(Sec)_kinase"/>
</dbReference>
<dbReference type="EMBL" id="JASMQC010000016">
    <property type="protein sequence ID" value="KAK1939382.1"/>
    <property type="molecule type" value="Genomic_DNA"/>
</dbReference>
<keyword evidence="2" id="KW-0812">Transmembrane</keyword>
<organism evidence="3 4">
    <name type="scientific">Phytophthora citrophthora</name>
    <dbReference type="NCBI Taxonomy" id="4793"/>
    <lineage>
        <taxon>Eukaryota</taxon>
        <taxon>Sar</taxon>
        <taxon>Stramenopiles</taxon>
        <taxon>Oomycota</taxon>
        <taxon>Peronosporomycetes</taxon>
        <taxon>Peronosporales</taxon>
        <taxon>Peronosporaceae</taxon>
        <taxon>Phytophthora</taxon>
    </lineage>
</organism>
<comment type="caution">
    <text evidence="3">The sequence shown here is derived from an EMBL/GenBank/DDBJ whole genome shotgun (WGS) entry which is preliminary data.</text>
</comment>
<proteinExistence type="predicted"/>
<dbReference type="GO" id="GO:0016301">
    <property type="term" value="F:kinase activity"/>
    <property type="evidence" value="ECO:0007669"/>
    <property type="project" value="UniProtKB-KW"/>
</dbReference>
<reference evidence="3" key="1">
    <citation type="submission" date="2023-08" db="EMBL/GenBank/DDBJ databases">
        <title>Reference Genome Resource for the Citrus Pathogen Phytophthora citrophthora.</title>
        <authorList>
            <person name="Moller H."/>
            <person name="Coetzee B."/>
            <person name="Rose L.J."/>
            <person name="Van Niekerk J.M."/>
        </authorList>
    </citation>
    <scope>NUCLEOTIDE SEQUENCE</scope>
    <source>
        <strain evidence="3">STE-U-9442</strain>
    </source>
</reference>
<feature type="region of interest" description="Disordered" evidence="1">
    <location>
        <begin position="66"/>
        <end position="119"/>
    </location>
</feature>
<keyword evidence="2" id="KW-1133">Transmembrane helix</keyword>
<gene>
    <name evidence="3" type="ORF">P3T76_008766</name>
</gene>
<dbReference type="PANTHER" id="PTHR20873:SF0">
    <property type="entry name" value="L-SERYL-TRNA(SEC) KINASE"/>
    <property type="match status" value="1"/>
</dbReference>
<dbReference type="Pfam" id="PF13671">
    <property type="entry name" value="AAA_33"/>
    <property type="match status" value="1"/>
</dbReference>
<accession>A0AAD9LKR4</accession>
<dbReference type="Gene3D" id="3.40.50.300">
    <property type="entry name" value="P-loop containing nucleotide triphosphate hydrolases"/>
    <property type="match status" value="1"/>
</dbReference>
<dbReference type="InterPro" id="IPR027417">
    <property type="entry name" value="P-loop_NTPase"/>
</dbReference>
<keyword evidence="2" id="KW-0472">Membrane</keyword>
<evidence type="ECO:0000256" key="1">
    <source>
        <dbReference type="SAM" id="MobiDB-lite"/>
    </source>
</evidence>
<keyword evidence="3" id="KW-0808">Transferase</keyword>
<dbReference type="Proteomes" id="UP001259832">
    <property type="component" value="Unassembled WGS sequence"/>
</dbReference>
<keyword evidence="3" id="KW-0418">Kinase</keyword>
<dbReference type="GO" id="GO:0000049">
    <property type="term" value="F:tRNA binding"/>
    <property type="evidence" value="ECO:0007669"/>
    <property type="project" value="TreeGrafter"/>
</dbReference>
<feature type="compositionally biased region" description="Basic and acidic residues" evidence="1">
    <location>
        <begin position="66"/>
        <end position="75"/>
    </location>
</feature>
<dbReference type="PANTHER" id="PTHR20873">
    <property type="entry name" value="L-SERYL-TRNA(SEC) KINASE"/>
    <property type="match status" value="1"/>
</dbReference>
<feature type="compositionally biased region" description="Basic residues" evidence="1">
    <location>
        <begin position="105"/>
        <end position="119"/>
    </location>
</feature>
<evidence type="ECO:0000313" key="4">
    <source>
        <dbReference type="Proteomes" id="UP001259832"/>
    </source>
</evidence>
<sequence>MTVVLELVAVFGFLCLLLNVFLPVLAFVLRFASVDVPREWRKWQLHRAQQRELRHLQRRVDVLTRRDQTEEQETRRRSRTTSVQKKKQTEETSLNGRKVEPTPRLQRHRLSIHSTGKKSASRRRSHFELTFGFKMAASSCAAVLVLVCGLPAAGKTTLVKQLVATRSDSRLHERISFDDLYEQQVTADEKSVEFDPENWKMCQQEMLLRVSNRLEKQNDSVRRNESTQLVLFVDDNFQYRSLRKRFFNLATERNCGFGVLYANVPAETCRERNAGRSKREQVPSEVFERMVAAFNPPNGRQNSWEVNTLQFNGARDGNIDEVVGALVLQAEKESNSLHVLRLERQKEKEQQRRDRLATEQSVLHLVDLQLRQWISTQLKSVRTLPDGVTKPQLAFQLNQRRKSYLASLKRSPSCFPANGGVDQVVVSLVHGFQQE</sequence>